<gene>
    <name evidence="1" type="ORF">WICPIJ_006341</name>
</gene>
<comment type="caution">
    <text evidence="1">The sequence shown here is derived from an EMBL/GenBank/DDBJ whole genome shotgun (WGS) entry which is preliminary data.</text>
</comment>
<dbReference type="EMBL" id="JAEUBG010003508">
    <property type="protein sequence ID" value="KAH3682678.1"/>
    <property type="molecule type" value="Genomic_DNA"/>
</dbReference>
<sequence length="115" mass="12252">MASTNDDTVAMTITDQPSVNLISAGILSPTPKCTKSPGTNCVASVTCVEPFLIKWASAGTNLFKACKDCSDLYSWTNPTVTTIRMAMVMETASSMLPMSPEITAEPISRRINGSE</sequence>
<reference evidence="1" key="2">
    <citation type="submission" date="2021-01" db="EMBL/GenBank/DDBJ databases">
        <authorList>
            <person name="Schikora-Tamarit M.A."/>
        </authorList>
    </citation>
    <scope>NUCLEOTIDE SEQUENCE</scope>
    <source>
        <strain evidence="1">CBS2887</strain>
    </source>
</reference>
<proteinExistence type="predicted"/>
<keyword evidence="2" id="KW-1185">Reference proteome</keyword>
<name>A0A9P8Q1U2_WICPI</name>
<evidence type="ECO:0000313" key="2">
    <source>
        <dbReference type="Proteomes" id="UP000774326"/>
    </source>
</evidence>
<evidence type="ECO:0000313" key="1">
    <source>
        <dbReference type="EMBL" id="KAH3682678.1"/>
    </source>
</evidence>
<protein>
    <submittedName>
        <fullName evidence="1">Uncharacterized protein</fullName>
    </submittedName>
</protein>
<dbReference type="AlphaFoldDB" id="A0A9P8Q1U2"/>
<dbReference type="Proteomes" id="UP000774326">
    <property type="component" value="Unassembled WGS sequence"/>
</dbReference>
<reference evidence="1" key="1">
    <citation type="journal article" date="2021" name="Open Biol.">
        <title>Shared evolutionary footprints suggest mitochondrial oxidative damage underlies multiple complex I losses in fungi.</title>
        <authorList>
            <person name="Schikora-Tamarit M.A."/>
            <person name="Marcet-Houben M."/>
            <person name="Nosek J."/>
            <person name="Gabaldon T."/>
        </authorList>
    </citation>
    <scope>NUCLEOTIDE SEQUENCE</scope>
    <source>
        <strain evidence="1">CBS2887</strain>
    </source>
</reference>
<organism evidence="1 2">
    <name type="scientific">Wickerhamomyces pijperi</name>
    <name type="common">Yeast</name>
    <name type="synonym">Pichia pijperi</name>
    <dbReference type="NCBI Taxonomy" id="599730"/>
    <lineage>
        <taxon>Eukaryota</taxon>
        <taxon>Fungi</taxon>
        <taxon>Dikarya</taxon>
        <taxon>Ascomycota</taxon>
        <taxon>Saccharomycotina</taxon>
        <taxon>Saccharomycetes</taxon>
        <taxon>Phaffomycetales</taxon>
        <taxon>Wickerhamomycetaceae</taxon>
        <taxon>Wickerhamomyces</taxon>
    </lineage>
</organism>
<accession>A0A9P8Q1U2</accession>